<sequence>MTRAGVTLDSKDQHAMKWHLAIQLLAFMAIALRMIHAVVAMDSKDQHVMKVLQPLHHREPPANAKMAIVRGANASVMSDSLDQPAMKLWPSLPHATPTAARMAIAHLANASVKPGSKDHPAFQHEFARLPKCGENRTEAVVRRLSGVIAALWEARSPGGICPTSFAAPEPREEKPTIEAVSSARLPGGIYPTSFAAQNRVRRNQPLKLCRAS</sequence>
<dbReference type="AlphaFoldDB" id="A0AAV7SYK6"/>
<dbReference type="EMBL" id="JANPWB010000007">
    <property type="protein sequence ID" value="KAJ1168954.1"/>
    <property type="molecule type" value="Genomic_DNA"/>
</dbReference>
<keyword evidence="1" id="KW-0812">Transmembrane</keyword>
<proteinExistence type="predicted"/>
<feature type="transmembrane region" description="Helical" evidence="1">
    <location>
        <begin position="20"/>
        <end position="40"/>
    </location>
</feature>
<evidence type="ECO:0000313" key="3">
    <source>
        <dbReference type="Proteomes" id="UP001066276"/>
    </source>
</evidence>
<evidence type="ECO:0000313" key="2">
    <source>
        <dbReference type="EMBL" id="KAJ1168954.1"/>
    </source>
</evidence>
<keyword evidence="1" id="KW-1133">Transmembrane helix</keyword>
<comment type="caution">
    <text evidence="2">The sequence shown here is derived from an EMBL/GenBank/DDBJ whole genome shotgun (WGS) entry which is preliminary data.</text>
</comment>
<dbReference type="Proteomes" id="UP001066276">
    <property type="component" value="Chromosome 4_1"/>
</dbReference>
<organism evidence="2 3">
    <name type="scientific">Pleurodeles waltl</name>
    <name type="common">Iberian ribbed newt</name>
    <dbReference type="NCBI Taxonomy" id="8319"/>
    <lineage>
        <taxon>Eukaryota</taxon>
        <taxon>Metazoa</taxon>
        <taxon>Chordata</taxon>
        <taxon>Craniata</taxon>
        <taxon>Vertebrata</taxon>
        <taxon>Euteleostomi</taxon>
        <taxon>Amphibia</taxon>
        <taxon>Batrachia</taxon>
        <taxon>Caudata</taxon>
        <taxon>Salamandroidea</taxon>
        <taxon>Salamandridae</taxon>
        <taxon>Pleurodelinae</taxon>
        <taxon>Pleurodeles</taxon>
    </lineage>
</organism>
<gene>
    <name evidence="2" type="ORF">NDU88_000866</name>
</gene>
<reference evidence="2" key="1">
    <citation type="journal article" date="2022" name="bioRxiv">
        <title>Sequencing and chromosome-scale assembly of the giantPleurodeles waltlgenome.</title>
        <authorList>
            <person name="Brown T."/>
            <person name="Elewa A."/>
            <person name="Iarovenko S."/>
            <person name="Subramanian E."/>
            <person name="Araus A.J."/>
            <person name="Petzold A."/>
            <person name="Susuki M."/>
            <person name="Suzuki K.-i.T."/>
            <person name="Hayashi T."/>
            <person name="Toyoda A."/>
            <person name="Oliveira C."/>
            <person name="Osipova E."/>
            <person name="Leigh N.D."/>
            <person name="Simon A."/>
            <person name="Yun M.H."/>
        </authorList>
    </citation>
    <scope>NUCLEOTIDE SEQUENCE</scope>
    <source>
        <strain evidence="2">20211129_DDA</strain>
        <tissue evidence="2">Liver</tissue>
    </source>
</reference>
<accession>A0AAV7SYK6</accession>
<keyword evidence="1" id="KW-0472">Membrane</keyword>
<protein>
    <submittedName>
        <fullName evidence="2">Uncharacterized protein</fullName>
    </submittedName>
</protein>
<evidence type="ECO:0000256" key="1">
    <source>
        <dbReference type="SAM" id="Phobius"/>
    </source>
</evidence>
<keyword evidence="3" id="KW-1185">Reference proteome</keyword>
<name>A0AAV7SYK6_PLEWA</name>